<sequence length="116" mass="13627">MRILKIVWVLFILLNVYDVVLSAVYWHEGNILDEENFFIWIYSANNGGIISFRLALLMAISIKLLFFTGVYWFTRLFDVLKVGKYKWLSLLPFIALSILVDVNNTLIVLYNYPPLF</sequence>
<keyword evidence="1" id="KW-1133">Transmembrane helix</keyword>
<evidence type="ECO:0000313" key="3">
    <source>
        <dbReference type="Proteomes" id="UP000003980"/>
    </source>
</evidence>
<gene>
    <name evidence="2" type="ORF">MetMK1DRAFT_00027830</name>
</gene>
<keyword evidence="1" id="KW-0472">Membrane</keyword>
<evidence type="ECO:0008006" key="4">
    <source>
        <dbReference type="Google" id="ProtNLM"/>
    </source>
</evidence>
<reference evidence="2 3" key="1">
    <citation type="submission" date="2012-01" db="EMBL/GenBank/DDBJ databases">
        <title>Improved High-Quality Draft sequence of Metallosphaera yellowstonensis MK1.</title>
        <authorList>
            <consortium name="US DOE Joint Genome Institute"/>
            <person name="Lucas S."/>
            <person name="Han J."/>
            <person name="Cheng J.-F."/>
            <person name="Goodwin L."/>
            <person name="Pitluck S."/>
            <person name="Peters L."/>
            <person name="Teshima H."/>
            <person name="Detter J.C."/>
            <person name="Han C."/>
            <person name="Tapia R."/>
            <person name="Land M."/>
            <person name="Hauser L."/>
            <person name="Kyrpides N."/>
            <person name="Kozubal M."/>
            <person name="Macur R.E."/>
            <person name="Jay Z."/>
            <person name="Inskeep W."/>
            <person name="Woyke T."/>
        </authorList>
    </citation>
    <scope>NUCLEOTIDE SEQUENCE [LARGE SCALE GENOMIC DNA]</scope>
    <source>
        <strain evidence="2 3">MK1</strain>
    </source>
</reference>
<feature type="transmembrane region" description="Helical" evidence="1">
    <location>
        <begin position="7"/>
        <end position="27"/>
    </location>
</feature>
<protein>
    <recommendedName>
        <fullName evidence="4">DUF5658 domain-containing protein</fullName>
    </recommendedName>
</protein>
<dbReference type="AlphaFoldDB" id="H2C877"/>
<feature type="transmembrane region" description="Helical" evidence="1">
    <location>
        <begin position="47"/>
        <end position="73"/>
    </location>
</feature>
<dbReference type="STRING" id="671065.MetMK1DRAFT_00027830"/>
<proteinExistence type="predicted"/>
<keyword evidence="1" id="KW-0812">Transmembrane</keyword>
<name>H2C877_9CREN</name>
<dbReference type="eggNOG" id="arCOG07282">
    <property type="taxonomic scope" value="Archaea"/>
</dbReference>
<evidence type="ECO:0000256" key="1">
    <source>
        <dbReference type="SAM" id="Phobius"/>
    </source>
</evidence>
<keyword evidence="3" id="KW-1185">Reference proteome</keyword>
<feature type="transmembrane region" description="Helical" evidence="1">
    <location>
        <begin position="85"/>
        <end position="110"/>
    </location>
</feature>
<dbReference type="HOGENOM" id="CLU_2204230_0_0_2"/>
<accession>H2C877</accession>
<organism evidence="2 3">
    <name type="scientific">Metallosphaera yellowstonensis MK1</name>
    <dbReference type="NCBI Taxonomy" id="671065"/>
    <lineage>
        <taxon>Archaea</taxon>
        <taxon>Thermoproteota</taxon>
        <taxon>Thermoprotei</taxon>
        <taxon>Sulfolobales</taxon>
        <taxon>Sulfolobaceae</taxon>
        <taxon>Metallosphaera</taxon>
    </lineage>
</organism>
<evidence type="ECO:0000313" key="2">
    <source>
        <dbReference type="EMBL" id="EHP68353.1"/>
    </source>
</evidence>
<dbReference type="Proteomes" id="UP000003980">
    <property type="component" value="Unassembled WGS sequence"/>
</dbReference>
<dbReference type="OrthoDB" id="43896at2157"/>
<dbReference type="EMBL" id="JH597770">
    <property type="protein sequence ID" value="EHP68353.1"/>
    <property type="molecule type" value="Genomic_DNA"/>
</dbReference>
<dbReference type="RefSeq" id="WP_009074666.1">
    <property type="nucleotide sequence ID" value="NZ_JH597770.1"/>
</dbReference>